<keyword evidence="6" id="KW-0472">Membrane</keyword>
<evidence type="ECO:0000256" key="6">
    <source>
        <dbReference type="SAM" id="Phobius"/>
    </source>
</evidence>
<dbReference type="PROSITE" id="PS51910">
    <property type="entry name" value="GH18_2"/>
    <property type="match status" value="1"/>
</dbReference>
<name>A0A9D3UB47_9ROSI</name>
<dbReference type="GO" id="GO:0004674">
    <property type="term" value="F:protein serine/threonine kinase activity"/>
    <property type="evidence" value="ECO:0007669"/>
    <property type="project" value="UniProtKB-KW"/>
</dbReference>
<feature type="transmembrane region" description="Helical" evidence="6">
    <location>
        <begin position="152"/>
        <end position="174"/>
    </location>
</feature>
<evidence type="ECO:0000313" key="9">
    <source>
        <dbReference type="EMBL" id="KAH1033249.1"/>
    </source>
</evidence>
<dbReference type="Gene3D" id="3.20.20.80">
    <property type="entry name" value="Glycosidases"/>
    <property type="match status" value="1"/>
</dbReference>
<keyword evidence="3" id="KW-0547">Nucleotide-binding</keyword>
<evidence type="ECO:0000259" key="8">
    <source>
        <dbReference type="PROSITE" id="PS51910"/>
    </source>
</evidence>
<accession>A0A9D3UB47</accession>
<feature type="chain" id="PRO_5039415365" description="GH18 domain-containing protein" evidence="7">
    <location>
        <begin position="30"/>
        <end position="250"/>
    </location>
</feature>
<keyword evidence="1" id="KW-0723">Serine/threonine-protein kinase</keyword>
<dbReference type="AlphaFoldDB" id="A0A9D3UB47"/>
<dbReference type="InterPro" id="IPR017853">
    <property type="entry name" value="GH"/>
</dbReference>
<dbReference type="GO" id="GO:0005886">
    <property type="term" value="C:plasma membrane"/>
    <property type="evidence" value="ECO:0007669"/>
    <property type="project" value="TreeGrafter"/>
</dbReference>
<reference evidence="9 10" key="1">
    <citation type="journal article" date="2021" name="Plant Biotechnol. J.">
        <title>Multi-omics assisted identification of the key and species-specific regulatory components of drought-tolerant mechanisms in Gossypium stocksii.</title>
        <authorList>
            <person name="Yu D."/>
            <person name="Ke L."/>
            <person name="Zhang D."/>
            <person name="Wu Y."/>
            <person name="Sun Y."/>
            <person name="Mei J."/>
            <person name="Sun J."/>
            <person name="Sun Y."/>
        </authorList>
    </citation>
    <scope>NUCLEOTIDE SEQUENCE [LARGE SCALE GENOMIC DNA]</scope>
    <source>
        <strain evidence="10">cv. E1</strain>
        <tissue evidence="9">Leaf</tissue>
    </source>
</reference>
<feature type="domain" description="GH18" evidence="8">
    <location>
        <begin position="32"/>
        <end position="138"/>
    </location>
</feature>
<keyword evidence="10" id="KW-1185">Reference proteome</keyword>
<protein>
    <recommendedName>
        <fullName evidence="8">GH18 domain-containing protein</fullName>
    </recommendedName>
</protein>
<organism evidence="9 10">
    <name type="scientific">Gossypium stocksii</name>
    <dbReference type="NCBI Taxonomy" id="47602"/>
    <lineage>
        <taxon>Eukaryota</taxon>
        <taxon>Viridiplantae</taxon>
        <taxon>Streptophyta</taxon>
        <taxon>Embryophyta</taxon>
        <taxon>Tracheophyta</taxon>
        <taxon>Spermatophyta</taxon>
        <taxon>Magnoliopsida</taxon>
        <taxon>eudicotyledons</taxon>
        <taxon>Gunneridae</taxon>
        <taxon>Pentapetalae</taxon>
        <taxon>rosids</taxon>
        <taxon>malvids</taxon>
        <taxon>Malvales</taxon>
        <taxon>Malvaceae</taxon>
        <taxon>Malvoideae</taxon>
        <taxon>Gossypium</taxon>
    </lineage>
</organism>
<evidence type="ECO:0000256" key="2">
    <source>
        <dbReference type="ARBA" id="ARBA00022679"/>
    </source>
</evidence>
<dbReference type="EMBL" id="JAIQCV010000013">
    <property type="protein sequence ID" value="KAH1033249.1"/>
    <property type="molecule type" value="Genomic_DNA"/>
</dbReference>
<dbReference type="InterPro" id="IPR011009">
    <property type="entry name" value="Kinase-like_dom_sf"/>
</dbReference>
<dbReference type="PANTHER" id="PTHR27002">
    <property type="entry name" value="RECEPTOR-LIKE SERINE/THREONINE-PROTEIN KINASE SD1-8"/>
    <property type="match status" value="1"/>
</dbReference>
<evidence type="ECO:0000256" key="1">
    <source>
        <dbReference type="ARBA" id="ARBA00022527"/>
    </source>
</evidence>
<feature type="signal peptide" evidence="7">
    <location>
        <begin position="1"/>
        <end position="29"/>
    </location>
</feature>
<keyword evidence="2" id="KW-0808">Transferase</keyword>
<evidence type="ECO:0000256" key="7">
    <source>
        <dbReference type="SAM" id="SignalP"/>
    </source>
</evidence>
<evidence type="ECO:0000256" key="3">
    <source>
        <dbReference type="ARBA" id="ARBA00022741"/>
    </source>
</evidence>
<dbReference type="Gene3D" id="3.30.200.20">
    <property type="entry name" value="Phosphorylase Kinase, domain 1"/>
    <property type="match status" value="1"/>
</dbReference>
<keyword evidence="6" id="KW-1133">Transmembrane helix</keyword>
<dbReference type="Proteomes" id="UP000828251">
    <property type="component" value="Unassembled WGS sequence"/>
</dbReference>
<gene>
    <name evidence="9" type="ORF">J1N35_045423</name>
</gene>
<proteinExistence type="predicted"/>
<keyword evidence="7" id="KW-0732">Signal</keyword>
<keyword evidence="4" id="KW-0418">Kinase</keyword>
<keyword evidence="5" id="KW-0067">ATP-binding</keyword>
<dbReference type="SUPFAM" id="SSF56112">
    <property type="entry name" value="Protein kinase-like (PK-like)"/>
    <property type="match status" value="1"/>
</dbReference>
<dbReference type="Pfam" id="PF00704">
    <property type="entry name" value="Glyco_hydro_18"/>
    <property type="match status" value="1"/>
</dbReference>
<dbReference type="GO" id="GO:0005524">
    <property type="term" value="F:ATP binding"/>
    <property type="evidence" value="ECO:0007669"/>
    <property type="project" value="UniProtKB-KW"/>
</dbReference>
<sequence>MGFPMASNKPIFFFLVLLFLSLKLQSSSSQTWIKAGYWTSISSLPVSEINSALFTHLFASFAFINKTSYQLFINSSDEQSFSNFTSIVKLKNPSITTILSIWVARSESTTFSLIVNETSRRKSFIESSVKTARLYGFHAYGVGTTQPKKHQLLVIVLVTVAAMVLLIMALIYYLQHKVFKSQGLLGALKMSVSLIGTKISGERKHENGDANLQTFTFATIIAATNNFSNENKLGEGGYGPVYKVNILLLR</sequence>
<dbReference type="SUPFAM" id="SSF51445">
    <property type="entry name" value="(Trans)glycosidases"/>
    <property type="match status" value="1"/>
</dbReference>
<dbReference type="GO" id="GO:0005975">
    <property type="term" value="P:carbohydrate metabolic process"/>
    <property type="evidence" value="ECO:0007669"/>
    <property type="project" value="InterPro"/>
</dbReference>
<evidence type="ECO:0000256" key="4">
    <source>
        <dbReference type="ARBA" id="ARBA00022777"/>
    </source>
</evidence>
<evidence type="ECO:0000256" key="5">
    <source>
        <dbReference type="ARBA" id="ARBA00022840"/>
    </source>
</evidence>
<dbReference type="InterPro" id="IPR001223">
    <property type="entry name" value="Glyco_hydro18_cat"/>
</dbReference>
<dbReference type="OrthoDB" id="73875at2759"/>
<comment type="caution">
    <text evidence="9">The sequence shown here is derived from an EMBL/GenBank/DDBJ whole genome shotgun (WGS) entry which is preliminary data.</text>
</comment>
<dbReference type="PANTHER" id="PTHR27002:SF1117">
    <property type="entry name" value="CYSTEINE-RICH RECEPTOR-LIKE PROTEIN KINASE 19"/>
    <property type="match status" value="1"/>
</dbReference>
<evidence type="ECO:0000313" key="10">
    <source>
        <dbReference type="Proteomes" id="UP000828251"/>
    </source>
</evidence>
<keyword evidence="6" id="KW-0812">Transmembrane</keyword>